<dbReference type="GO" id="GO:0005615">
    <property type="term" value="C:extracellular space"/>
    <property type="evidence" value="ECO:0007669"/>
    <property type="project" value="InterPro"/>
</dbReference>
<dbReference type="eggNOG" id="COG2373">
    <property type="taxonomic scope" value="Bacteria"/>
</dbReference>
<dbReference type="HOGENOM" id="CLU_002018_0_0_7"/>
<dbReference type="CDD" id="cd02891">
    <property type="entry name" value="A2M_like"/>
    <property type="match status" value="1"/>
</dbReference>
<dbReference type="InterPro" id="IPR011626">
    <property type="entry name" value="Alpha-macroglobulin_TED"/>
</dbReference>
<dbReference type="Gene3D" id="2.60.40.1930">
    <property type="match status" value="1"/>
</dbReference>
<evidence type="ECO:0000256" key="1">
    <source>
        <dbReference type="ARBA" id="ARBA00010556"/>
    </source>
</evidence>
<dbReference type="EMBL" id="CP001804">
    <property type="protein sequence ID" value="ACY14683.1"/>
    <property type="molecule type" value="Genomic_DNA"/>
</dbReference>
<dbReference type="InterPro" id="IPR041462">
    <property type="entry name" value="Bact_A2M_MG6"/>
</dbReference>
<dbReference type="Gene3D" id="1.50.10.20">
    <property type="match status" value="1"/>
</dbReference>
<comment type="similarity">
    <text evidence="1">Belongs to the protease inhibitor I39 (alpha-2-macroglobulin) family. Bacterial alpha-2-macroglobulin subfamily.</text>
</comment>
<dbReference type="InterPro" id="IPR011625">
    <property type="entry name" value="A2M_N_BRD"/>
</dbReference>
<dbReference type="STRING" id="502025.Hoch_2138"/>
<gene>
    <name evidence="5" type="ordered locus">Hoch_2138</name>
</gene>
<keyword evidence="2" id="KW-0732">Signal</keyword>
<dbReference type="Pfam" id="PF01835">
    <property type="entry name" value="MG2"/>
    <property type="match status" value="1"/>
</dbReference>
<feature type="domain" description="Alpha-2-macroglobulin bait region" evidence="3">
    <location>
        <begin position="936"/>
        <end position="1084"/>
    </location>
</feature>
<reference evidence="5 6" key="1">
    <citation type="journal article" date="2010" name="Stand. Genomic Sci.">
        <title>Complete genome sequence of Haliangium ochraceum type strain (SMP-2).</title>
        <authorList>
            <consortium name="US DOE Joint Genome Institute (JGI-PGF)"/>
            <person name="Ivanova N."/>
            <person name="Daum C."/>
            <person name="Lang E."/>
            <person name="Abt B."/>
            <person name="Kopitz M."/>
            <person name="Saunders E."/>
            <person name="Lapidus A."/>
            <person name="Lucas S."/>
            <person name="Glavina Del Rio T."/>
            <person name="Nolan M."/>
            <person name="Tice H."/>
            <person name="Copeland A."/>
            <person name="Cheng J.F."/>
            <person name="Chen F."/>
            <person name="Bruce D."/>
            <person name="Goodwin L."/>
            <person name="Pitluck S."/>
            <person name="Mavromatis K."/>
            <person name="Pati A."/>
            <person name="Mikhailova N."/>
            <person name="Chen A."/>
            <person name="Palaniappan K."/>
            <person name="Land M."/>
            <person name="Hauser L."/>
            <person name="Chang Y.J."/>
            <person name="Jeffries C.D."/>
            <person name="Detter J.C."/>
            <person name="Brettin T."/>
            <person name="Rohde M."/>
            <person name="Goker M."/>
            <person name="Bristow J."/>
            <person name="Markowitz V."/>
            <person name="Eisen J.A."/>
            <person name="Hugenholtz P."/>
            <person name="Kyrpides N.C."/>
            <person name="Klenk H.P."/>
        </authorList>
    </citation>
    <scope>NUCLEOTIDE SEQUENCE [LARGE SCALE GENOMIC DNA]</scope>
    <source>
        <strain evidence="6">DSM 14365 / CIP 107738 / JCM 11303 / AJ 13395 / SMP-2</strain>
    </source>
</reference>
<dbReference type="SUPFAM" id="SSF48239">
    <property type="entry name" value="Terpenoid cyclases/Protein prenyltransferases"/>
    <property type="match status" value="1"/>
</dbReference>
<evidence type="ECO:0000256" key="2">
    <source>
        <dbReference type="ARBA" id="ARBA00022729"/>
    </source>
</evidence>
<dbReference type="PANTHER" id="PTHR40094:SF1">
    <property type="entry name" value="UBIQUITIN DOMAIN-CONTAINING PROTEIN"/>
    <property type="match status" value="1"/>
</dbReference>
<dbReference type="InterPro" id="IPR021868">
    <property type="entry name" value="Alpha_2_Macroglob_MG3"/>
</dbReference>
<dbReference type="KEGG" id="hoh:Hoch_2138"/>
<dbReference type="InterPro" id="IPR051802">
    <property type="entry name" value="YfhM-like"/>
</dbReference>
<dbReference type="Proteomes" id="UP000001880">
    <property type="component" value="Chromosome"/>
</dbReference>
<dbReference type="InterPro" id="IPR013783">
    <property type="entry name" value="Ig-like_fold"/>
</dbReference>
<dbReference type="SMART" id="SM01419">
    <property type="entry name" value="Thiol-ester_cl"/>
    <property type="match status" value="1"/>
</dbReference>
<dbReference type="InterPro" id="IPR008930">
    <property type="entry name" value="Terpenoid_cyclase/PrenylTrfase"/>
</dbReference>
<dbReference type="InterPro" id="IPR001599">
    <property type="entry name" value="Macroglobln_a2"/>
</dbReference>
<evidence type="ECO:0000259" key="4">
    <source>
        <dbReference type="SMART" id="SM01360"/>
    </source>
</evidence>
<dbReference type="PROSITE" id="PS51257">
    <property type="entry name" value="PROKAR_LIPOPROTEIN"/>
    <property type="match status" value="1"/>
</dbReference>
<accession>D0LGW1</accession>
<feature type="domain" description="Alpha-2-macroglobulin" evidence="4">
    <location>
        <begin position="1143"/>
        <end position="1233"/>
    </location>
</feature>
<evidence type="ECO:0000259" key="3">
    <source>
        <dbReference type="SMART" id="SM01359"/>
    </source>
</evidence>
<keyword evidence="6" id="KW-1185">Reference proteome</keyword>
<evidence type="ECO:0000313" key="6">
    <source>
        <dbReference type="Proteomes" id="UP000001880"/>
    </source>
</evidence>
<dbReference type="Gene3D" id="2.60.40.10">
    <property type="entry name" value="Immunoglobulins"/>
    <property type="match status" value="1"/>
</dbReference>
<dbReference type="Pfam" id="PF17973">
    <property type="entry name" value="bMG10"/>
    <property type="match status" value="1"/>
</dbReference>
<dbReference type="SMART" id="SM01359">
    <property type="entry name" value="A2M_N_2"/>
    <property type="match status" value="1"/>
</dbReference>
<dbReference type="InterPro" id="IPR041203">
    <property type="entry name" value="Bact_A2M_MG5"/>
</dbReference>
<dbReference type="Pfam" id="PF17962">
    <property type="entry name" value="bMG6"/>
    <property type="match status" value="1"/>
</dbReference>
<dbReference type="Pfam" id="PF11974">
    <property type="entry name" value="bMG3"/>
    <property type="match status" value="1"/>
</dbReference>
<dbReference type="InterPro" id="IPR047565">
    <property type="entry name" value="Alpha-macroglob_thiol-ester_cl"/>
</dbReference>
<organism evidence="5 6">
    <name type="scientific">Haliangium ochraceum (strain DSM 14365 / JCM 11303 / SMP-2)</name>
    <dbReference type="NCBI Taxonomy" id="502025"/>
    <lineage>
        <taxon>Bacteria</taxon>
        <taxon>Pseudomonadati</taxon>
        <taxon>Myxococcota</taxon>
        <taxon>Polyangia</taxon>
        <taxon>Haliangiales</taxon>
        <taxon>Kofleriaceae</taxon>
        <taxon>Haliangium</taxon>
    </lineage>
</organism>
<dbReference type="InterPro" id="IPR002890">
    <property type="entry name" value="MG2"/>
</dbReference>
<protein>
    <submittedName>
        <fullName evidence="5">Alpha-2-macroglobulin domain protein</fullName>
    </submittedName>
</protein>
<dbReference type="InterPro" id="IPR032812">
    <property type="entry name" value="SbsA_Ig"/>
</dbReference>
<proteinExistence type="inferred from homology"/>
<dbReference type="Pfam" id="PF07678">
    <property type="entry name" value="TED_complement"/>
    <property type="match status" value="1"/>
</dbReference>
<sequence length="1821" mass="197387">MELAVKRFGIFVAILAALGCGCGADAPSDLSASGTPSGEVAELLEVVVSFSRPMVAESALDEPLDKAPLRIAPEIAGEMHWRDASTLVFVATTNLPASTEFTATVPAGTAALDGNQLAEPYSFTFTSERLAGSMEVVGSAERARADQQIKLTFNQEVAFDQVREHCHYAAHGKAIPVVLAPDTSDGPAKSYLVTPAEELALDTEWTLLCKADLRGTQGKLSMAAAASQRFHTYGPLEFVAMTPEGKDLVPDEGLRLELAFNNPLAKPYAISLKPAAPGFPERCHMAGEVPPALSCPAILEPNTSYTLTVDGAQTDIFGQTLGESVTLPLRTSNAKPTVSMEAGYFVAELKRPVYPLWLRNVSKLKVRAAAVTPANFHELRPLLDWWTSDAAKLKGTSLRAQSKDVTLELEENKWHQYPLDPSEFFGGQPGPGMYYFEVGAPEVESGGFWNGGYKKVLISFTDIGVVTKVGGARGLVWATQLSTGKPLAGAKVTVRAGGKVTWNGTTDAEGVAVLPPRDSLTGTGEQGGSLNVYVSKGDDWTMVDPERTGSLSAWNFNVSPSWNHSSVRMRGFMHSDRGLYRPGDTVHVKGLARTSQLGAPLAVPSEKRAKLTVRGPRGDELLTREVPISDFGGFWTDIEMPSDARLGDYSVRAEMEHGSFSTSFAVEEYRAASFEVTGKSETKRLVRRGSLEAKVSANYFYGAPVRDAQATFTVHSRPRSVSFPEHEQFSFGDDRRYDSYRYYPDYSQTLITEVQARLDSDGNGSLSVPLTPSDVSGDADLLVRASVTAPSNEVINDSFLVPYFRARRYHGIKSEGGYFLEVGKKRRFEVMAVSPAGKPVAGDVQVTVQRRDWNCLWEDWGYRGSYRCNEIKHDVLSTSVKMQENAPGSFEFTPEGGGEYWIIVEGERDNHASAAMRMYAWGDGGGSWRSDDTMSFDLLSDKKEYRVGDTATLLLQTDLSEGSGLVTIERDGVIESRPFELSPTNKHIKVPILDSYAPNVYVSVALVQGRMGEGPRGMPRMRMGLTNLRVRPEGNVLKVAVQTARPDYRPGERVEATVTVTDASGAPVSAEVAITAADEGVLSLIDYETPNPTPTFYSPWGLAVETSTQYQYLKDIAAPNLERPATGGDAGGPGSLRARFLASAVWKPGVVTDSAGKATVSFDAPDNLTAFRVMAVAADRGQRFGSGDKRFTVSKPLQLHRSLPRFLTLGDTLQGGVVVHNETGKAGRATVELKTNDALALSGSAQQTVDVPAGGRVPVLFAIEAMNPGNAELTFSVRMDKERDDVRFELPVHHASPERKLSVARGDTKGEERIAIELPDHAIASTAVLSVSVDPDGLAGIEEGLQSLIRYPYGCLEQTTSKVIPIIAVRELAEALQLEGLSGAEIDEFVTAGVGKIGRHQNPDGGYALWPGNDSETYYTAYALWGLHLAKQAGYAVEDSRIREGLSYLRYNAEGQDDGPHYSAAGDFGSRAFALYVRAMLGDADPQAVTRLAEESAMPVYGRAFLARALAASVGAKGAGVSAMVADLRAKAEAAAQRGELIEESQDDELDWYMSNSVRTTAIVLEALIALDPKAPVIKKLVASLMKARRARPYFSTQDNLYTLLALSSYARSMSGAPPSVTVMLGDDTLIAGKLGGKLRIRVATAQLRARQATLSIRAQGEVHYAVDLRYRQKPETLDTVSEVLALERVYLDDSGAPKSSFQVGDVFKVKLSTPIDKRRTHLMISDRLPAGFEALNARLATVGSEGRVEQRRTWGTHRELRDERADFSAEYVSEGAYVREYMVRVIAAGRFAVPPAVAELMYEPEVHAQTALTHIDIAAR</sequence>
<dbReference type="InterPro" id="IPR041246">
    <property type="entry name" value="Bact_MG10"/>
</dbReference>
<dbReference type="GO" id="GO:0004866">
    <property type="term" value="F:endopeptidase inhibitor activity"/>
    <property type="evidence" value="ECO:0007669"/>
    <property type="project" value="InterPro"/>
</dbReference>
<dbReference type="Pfam" id="PF13205">
    <property type="entry name" value="Big_5"/>
    <property type="match status" value="1"/>
</dbReference>
<dbReference type="Pfam" id="PF17972">
    <property type="entry name" value="bMG5"/>
    <property type="match status" value="1"/>
</dbReference>
<dbReference type="Pfam" id="PF00207">
    <property type="entry name" value="A2M"/>
    <property type="match status" value="1"/>
</dbReference>
<name>D0LGW1_HALO1</name>
<dbReference type="PANTHER" id="PTHR40094">
    <property type="entry name" value="ALPHA-2-MACROGLOBULIN HOMOLOG"/>
    <property type="match status" value="1"/>
</dbReference>
<dbReference type="SMART" id="SM01360">
    <property type="entry name" value="A2M"/>
    <property type="match status" value="1"/>
</dbReference>
<dbReference type="Pfam" id="PF07703">
    <property type="entry name" value="A2M_BRD"/>
    <property type="match status" value="1"/>
</dbReference>
<dbReference type="Gene3D" id="2.60.40.3710">
    <property type="match status" value="1"/>
</dbReference>
<evidence type="ECO:0000313" key="5">
    <source>
        <dbReference type="EMBL" id="ACY14683.1"/>
    </source>
</evidence>